<protein>
    <submittedName>
        <fullName evidence="1">Uncharacterized protein</fullName>
    </submittedName>
</protein>
<name>A0A392PGB2_9FABA</name>
<evidence type="ECO:0000313" key="1">
    <source>
        <dbReference type="EMBL" id="MCI11133.1"/>
    </source>
</evidence>
<comment type="caution">
    <text evidence="1">The sequence shown here is derived from an EMBL/GenBank/DDBJ whole genome shotgun (WGS) entry which is preliminary data.</text>
</comment>
<accession>A0A392PGB2</accession>
<evidence type="ECO:0000313" key="2">
    <source>
        <dbReference type="Proteomes" id="UP000265520"/>
    </source>
</evidence>
<organism evidence="1 2">
    <name type="scientific">Trifolium medium</name>
    <dbReference type="NCBI Taxonomy" id="97028"/>
    <lineage>
        <taxon>Eukaryota</taxon>
        <taxon>Viridiplantae</taxon>
        <taxon>Streptophyta</taxon>
        <taxon>Embryophyta</taxon>
        <taxon>Tracheophyta</taxon>
        <taxon>Spermatophyta</taxon>
        <taxon>Magnoliopsida</taxon>
        <taxon>eudicotyledons</taxon>
        <taxon>Gunneridae</taxon>
        <taxon>Pentapetalae</taxon>
        <taxon>rosids</taxon>
        <taxon>fabids</taxon>
        <taxon>Fabales</taxon>
        <taxon>Fabaceae</taxon>
        <taxon>Papilionoideae</taxon>
        <taxon>50 kb inversion clade</taxon>
        <taxon>NPAAA clade</taxon>
        <taxon>Hologalegina</taxon>
        <taxon>IRL clade</taxon>
        <taxon>Trifolieae</taxon>
        <taxon>Trifolium</taxon>
    </lineage>
</organism>
<proteinExistence type="predicted"/>
<dbReference type="AlphaFoldDB" id="A0A392PGB2"/>
<feature type="non-terminal residue" evidence="1">
    <location>
        <position position="1"/>
    </location>
</feature>
<sequence length="38" mass="4348">VDNGVNYVRRPKSIEVPRKNSYAQALKGSNLWNDDMVI</sequence>
<dbReference type="EMBL" id="LXQA010078976">
    <property type="protein sequence ID" value="MCI11133.1"/>
    <property type="molecule type" value="Genomic_DNA"/>
</dbReference>
<dbReference type="Proteomes" id="UP000265520">
    <property type="component" value="Unassembled WGS sequence"/>
</dbReference>
<reference evidence="1 2" key="1">
    <citation type="journal article" date="2018" name="Front. Plant Sci.">
        <title>Red Clover (Trifolium pratense) and Zigzag Clover (T. medium) - A Picture of Genomic Similarities and Differences.</title>
        <authorList>
            <person name="Dluhosova J."/>
            <person name="Istvanek J."/>
            <person name="Nedelnik J."/>
            <person name="Repkova J."/>
        </authorList>
    </citation>
    <scope>NUCLEOTIDE SEQUENCE [LARGE SCALE GENOMIC DNA]</scope>
    <source>
        <strain evidence="2">cv. 10/8</strain>
        <tissue evidence="1">Leaf</tissue>
    </source>
</reference>
<keyword evidence="2" id="KW-1185">Reference proteome</keyword>